<proteinExistence type="predicted"/>
<feature type="domain" description="DinB-like" evidence="1">
    <location>
        <begin position="103"/>
        <end position="246"/>
    </location>
</feature>
<dbReference type="RefSeq" id="WP_013838090.1">
    <property type="nucleotide sequence ID" value="NC_015588.1"/>
</dbReference>
<dbReference type="STRING" id="743718.Isova_0914"/>
<reference evidence="2 3" key="1">
    <citation type="submission" date="2011-05" db="EMBL/GenBank/DDBJ databases">
        <title>Complete sequence of Isoptericola variabilis 225.</title>
        <authorList>
            <consortium name="US DOE Joint Genome Institute"/>
            <person name="Lucas S."/>
            <person name="Han J."/>
            <person name="Lapidus A."/>
            <person name="Cheng J.-F."/>
            <person name="Goodwin L."/>
            <person name="Pitluck S."/>
            <person name="Peters L."/>
            <person name="Mikhailova N."/>
            <person name="Zeytun A."/>
            <person name="Han C."/>
            <person name="Tapia R."/>
            <person name="Land M."/>
            <person name="Hauser L."/>
            <person name="Kyrpides N."/>
            <person name="Ivanova N."/>
            <person name="Pagani I."/>
            <person name="Siebers A."/>
            <person name="Allgaier M."/>
            <person name="Thelen M."/>
            <person name="Hugenholtz P."/>
            <person name="Gladden J."/>
            <person name="Woyke T."/>
        </authorList>
    </citation>
    <scope>NUCLEOTIDE SEQUENCE [LARGE SCALE GENOMIC DNA]</scope>
    <source>
        <strain evidence="3">225</strain>
    </source>
</reference>
<dbReference type="Gene3D" id="2.160.20.80">
    <property type="entry name" value="E3 ubiquitin-protein ligase SopA"/>
    <property type="match status" value="1"/>
</dbReference>
<sequence>MVRFGADDDLRGAEIVGADMSGARLRFTRLDDLDVRQSSLPRAVMRGVDLTGADVDGEIGGMVLNGVEVAPLVEAELDRRWPGRELRAARHVAGQRASYRAVQERWRRTFERVDGMPAGTRDVSVDGEWSFAQTVRHLVMATDAWLRHGVLGIDDGFHPVGLPFSEWDDRAAELGLDVRSTPSWDDVLAARADRVAQVEAFYARATDETLAAPARRLPPWEPADRTLPVWRCLAVVLTEEWEHLRFAVRDLDALASGRPEPSTEAPT</sequence>
<dbReference type="EMBL" id="CP002810">
    <property type="protein sequence ID" value="AEG43698.1"/>
    <property type="molecule type" value="Genomic_DNA"/>
</dbReference>
<dbReference type="InterPro" id="IPR034660">
    <property type="entry name" value="DinB/YfiT-like"/>
</dbReference>
<protein>
    <submittedName>
        <fullName evidence="2">Pentapeptide repeat protein</fullName>
    </submittedName>
</protein>
<dbReference type="KEGG" id="iva:Isova_0914"/>
<dbReference type="eggNOG" id="COG1357">
    <property type="taxonomic scope" value="Bacteria"/>
</dbReference>
<dbReference type="HOGENOM" id="CLU_100224_0_0_11"/>
<evidence type="ECO:0000313" key="3">
    <source>
        <dbReference type="Proteomes" id="UP000009236"/>
    </source>
</evidence>
<organism evidence="3">
    <name type="scientific">Isoptericola variabilis (strain 225)</name>
    <dbReference type="NCBI Taxonomy" id="743718"/>
    <lineage>
        <taxon>Bacteria</taxon>
        <taxon>Bacillati</taxon>
        <taxon>Actinomycetota</taxon>
        <taxon>Actinomycetes</taxon>
        <taxon>Micrococcales</taxon>
        <taxon>Promicromonosporaceae</taxon>
        <taxon>Isoptericola</taxon>
    </lineage>
</organism>
<evidence type="ECO:0000313" key="2">
    <source>
        <dbReference type="EMBL" id="AEG43698.1"/>
    </source>
</evidence>
<dbReference type="SUPFAM" id="SSF109854">
    <property type="entry name" value="DinB/YfiT-like putative metalloenzymes"/>
    <property type="match status" value="1"/>
</dbReference>
<dbReference type="SUPFAM" id="SSF141571">
    <property type="entry name" value="Pentapeptide repeat-like"/>
    <property type="match status" value="1"/>
</dbReference>
<keyword evidence="3" id="KW-1185">Reference proteome</keyword>
<dbReference type="Gene3D" id="1.20.120.450">
    <property type="entry name" value="dinb family like domain"/>
    <property type="match status" value="1"/>
</dbReference>
<gene>
    <name evidence="2" type="ordered locus">Isova_0914</name>
</gene>
<evidence type="ECO:0000259" key="1">
    <source>
        <dbReference type="Pfam" id="PF12867"/>
    </source>
</evidence>
<dbReference type="Pfam" id="PF12867">
    <property type="entry name" value="DinB_2"/>
    <property type="match status" value="1"/>
</dbReference>
<dbReference type="AlphaFoldDB" id="F6FPI5"/>
<accession>F6FPI5</accession>
<dbReference type="InterPro" id="IPR024775">
    <property type="entry name" value="DinB-like"/>
</dbReference>
<name>F6FPI5_ISOV2</name>
<dbReference type="Proteomes" id="UP000009236">
    <property type="component" value="Chromosome"/>
</dbReference>